<keyword evidence="2" id="KW-1185">Reference proteome</keyword>
<protein>
    <submittedName>
        <fullName evidence="1">Uncharacterized protein</fullName>
    </submittedName>
</protein>
<gene>
    <name evidence="1" type="ORF">DPEC_G00158240</name>
</gene>
<evidence type="ECO:0000313" key="1">
    <source>
        <dbReference type="EMBL" id="KAJ8004348.1"/>
    </source>
</evidence>
<comment type="caution">
    <text evidence="1">The sequence shown here is derived from an EMBL/GenBank/DDBJ whole genome shotgun (WGS) entry which is preliminary data.</text>
</comment>
<proteinExistence type="predicted"/>
<organism evidence="1 2">
    <name type="scientific">Dallia pectoralis</name>
    <name type="common">Alaska blackfish</name>
    <dbReference type="NCBI Taxonomy" id="75939"/>
    <lineage>
        <taxon>Eukaryota</taxon>
        <taxon>Metazoa</taxon>
        <taxon>Chordata</taxon>
        <taxon>Craniata</taxon>
        <taxon>Vertebrata</taxon>
        <taxon>Euteleostomi</taxon>
        <taxon>Actinopterygii</taxon>
        <taxon>Neopterygii</taxon>
        <taxon>Teleostei</taxon>
        <taxon>Protacanthopterygii</taxon>
        <taxon>Esociformes</taxon>
        <taxon>Umbridae</taxon>
        <taxon>Dallia</taxon>
    </lineage>
</organism>
<dbReference type="EMBL" id="CM055739">
    <property type="protein sequence ID" value="KAJ8004348.1"/>
    <property type="molecule type" value="Genomic_DNA"/>
</dbReference>
<dbReference type="Proteomes" id="UP001157502">
    <property type="component" value="Chromosome 12"/>
</dbReference>
<name>A0ACC2GKQ9_DALPE</name>
<evidence type="ECO:0000313" key="2">
    <source>
        <dbReference type="Proteomes" id="UP001157502"/>
    </source>
</evidence>
<reference evidence="1" key="1">
    <citation type="submission" date="2021-05" db="EMBL/GenBank/DDBJ databases">
        <authorList>
            <person name="Pan Q."/>
            <person name="Jouanno E."/>
            <person name="Zahm M."/>
            <person name="Klopp C."/>
            <person name="Cabau C."/>
            <person name="Louis A."/>
            <person name="Berthelot C."/>
            <person name="Parey E."/>
            <person name="Roest Crollius H."/>
            <person name="Montfort J."/>
            <person name="Robinson-Rechavi M."/>
            <person name="Bouchez O."/>
            <person name="Lampietro C."/>
            <person name="Lopez Roques C."/>
            <person name="Donnadieu C."/>
            <person name="Postlethwait J."/>
            <person name="Bobe J."/>
            <person name="Dillon D."/>
            <person name="Chandos A."/>
            <person name="von Hippel F."/>
            <person name="Guiguen Y."/>
        </authorList>
    </citation>
    <scope>NUCLEOTIDE SEQUENCE</scope>
    <source>
        <strain evidence="1">YG-Jan2019</strain>
    </source>
</reference>
<feature type="non-terminal residue" evidence="1">
    <location>
        <position position="1"/>
    </location>
</feature>
<sequence length="63" mass="7079">PVIHYLTPPGVFYHLIIPAYITCVTLPHPSRCLLSPHYPCLYNLCYITSPLQVSLITSLSQPI</sequence>
<accession>A0ACC2GKQ9</accession>